<dbReference type="InterPro" id="IPR053145">
    <property type="entry name" value="AB_hydrolase_Est10"/>
</dbReference>
<gene>
    <name evidence="3" type="ORF">ABEG18_01690</name>
</gene>
<dbReference type="InterPro" id="IPR000073">
    <property type="entry name" value="AB_hydrolase_1"/>
</dbReference>
<dbReference type="InterPro" id="IPR022742">
    <property type="entry name" value="Hydrolase_4"/>
</dbReference>
<dbReference type="Pfam" id="PF00561">
    <property type="entry name" value="Abhydrolase_1"/>
    <property type="match status" value="1"/>
</dbReference>
<protein>
    <submittedName>
        <fullName evidence="3">Alpha/beta fold hydrolase</fullName>
    </submittedName>
</protein>
<evidence type="ECO:0000313" key="3">
    <source>
        <dbReference type="EMBL" id="XBO39526.1"/>
    </source>
</evidence>
<dbReference type="GO" id="GO:0052689">
    <property type="term" value="F:carboxylic ester hydrolase activity"/>
    <property type="evidence" value="ECO:0007669"/>
    <property type="project" value="TreeGrafter"/>
</dbReference>
<dbReference type="AlphaFoldDB" id="A0AAU7JGM1"/>
<organism evidence="3">
    <name type="scientific">Alsobacter sp. KACC 23698</name>
    <dbReference type="NCBI Taxonomy" id="3149229"/>
    <lineage>
        <taxon>Bacteria</taxon>
        <taxon>Pseudomonadati</taxon>
        <taxon>Pseudomonadota</taxon>
        <taxon>Alphaproteobacteria</taxon>
        <taxon>Hyphomicrobiales</taxon>
        <taxon>Alsobacteraceae</taxon>
        <taxon>Alsobacter</taxon>
    </lineage>
</organism>
<accession>A0AAU7JGM1</accession>
<dbReference type="RefSeq" id="WP_406856371.1">
    <property type="nucleotide sequence ID" value="NZ_CP157484.1"/>
</dbReference>
<dbReference type="SUPFAM" id="SSF53474">
    <property type="entry name" value="alpha/beta-Hydrolases"/>
    <property type="match status" value="2"/>
</dbReference>
<reference evidence="3" key="1">
    <citation type="submission" date="2024-05" db="EMBL/GenBank/DDBJ databases">
        <authorList>
            <person name="Kim S."/>
            <person name="Heo J."/>
            <person name="Choi H."/>
            <person name="Choi Y."/>
            <person name="Kwon S.-W."/>
            <person name="Kim Y."/>
        </authorList>
    </citation>
    <scope>NUCLEOTIDE SEQUENCE</scope>
    <source>
        <strain evidence="3">KACC 23698</strain>
    </source>
</reference>
<dbReference type="Gene3D" id="3.40.50.1820">
    <property type="entry name" value="alpha/beta hydrolase"/>
    <property type="match status" value="2"/>
</dbReference>
<proteinExistence type="predicted"/>
<dbReference type="PANTHER" id="PTHR43265">
    <property type="entry name" value="ESTERASE ESTD"/>
    <property type="match status" value="1"/>
</dbReference>
<dbReference type="EMBL" id="CP157484">
    <property type="protein sequence ID" value="XBO39526.1"/>
    <property type="molecule type" value="Genomic_DNA"/>
</dbReference>
<dbReference type="PANTHER" id="PTHR43265:SF1">
    <property type="entry name" value="ESTERASE ESTD"/>
    <property type="match status" value="1"/>
</dbReference>
<evidence type="ECO:0000259" key="2">
    <source>
        <dbReference type="Pfam" id="PF12146"/>
    </source>
</evidence>
<keyword evidence="3" id="KW-0378">Hydrolase</keyword>
<feature type="domain" description="AB hydrolase-1" evidence="1">
    <location>
        <begin position="302"/>
        <end position="421"/>
    </location>
</feature>
<dbReference type="InterPro" id="IPR029058">
    <property type="entry name" value="AB_hydrolase_fold"/>
</dbReference>
<name>A0AAU7JGM1_9HYPH</name>
<dbReference type="Pfam" id="PF12146">
    <property type="entry name" value="Hydrolase_4"/>
    <property type="match status" value="1"/>
</dbReference>
<feature type="domain" description="Serine aminopeptidase S33" evidence="2">
    <location>
        <begin position="23"/>
        <end position="141"/>
    </location>
</feature>
<evidence type="ECO:0000259" key="1">
    <source>
        <dbReference type="Pfam" id="PF00561"/>
    </source>
</evidence>
<sequence length="580" mass="60795">MQPLTFGPCAGWLHPACGTRGVVLCAAHGFEEFGARRGWRMLADRLAAAGLPTLRFDYPGAADSLGGEQDPERLAAWRASIEGAIQALRDRTGVREVYLVGLRLGALLAADVAARSGGVSGIALLAPPLSGRAYGRELAALSALMAPPGTSAAVPDEPLDGIETAGFVLARTTLEELKGLDWRKLPAAPAPRVAVMTDDQPAAFATALRSLGVEPDLLPFPGRADLVRDPTTSVVPEAAWDALAAWLAKGAAPAVEGAAVAPLAPPALLAGPGWTEELATFGPSSGLVGVLNHPAGAPAGGPVLLVLNAGGNSHVGWARQTVDLCRRLAARGAASLRMDMLGFGDAAEPSDDRPRRVYADQSHADVAAAIDWLKARGYGSVTVAGQCSAAYRAFHSAMADPRIDAVVMLNNQIFAWRDGMSLDAAMRDSFRATSFYLSRAGDGATWRRLFGGDIKAAGIAAELARRGVRSLANRMAQAAKRGESLEQARNPVRRAFGALSARGARVLLVYSEDDGGRDELARHMGPNGRDAARLPGLSLRIIAGADHNLTTRRARDAFARCVEEFLLGSEDALARRSAAR</sequence>